<evidence type="ECO:0000313" key="1">
    <source>
        <dbReference type="EMBL" id="RUT07060.1"/>
    </source>
</evidence>
<dbReference type="InterPro" id="IPR054053">
    <property type="entry name" value="DUF6887"/>
</dbReference>
<organism evidence="1 2">
    <name type="scientific">Dulcicalothrix desertica PCC 7102</name>
    <dbReference type="NCBI Taxonomy" id="232991"/>
    <lineage>
        <taxon>Bacteria</taxon>
        <taxon>Bacillati</taxon>
        <taxon>Cyanobacteriota</taxon>
        <taxon>Cyanophyceae</taxon>
        <taxon>Nostocales</taxon>
        <taxon>Calotrichaceae</taxon>
        <taxon>Dulcicalothrix</taxon>
    </lineage>
</organism>
<proteinExistence type="predicted"/>
<dbReference type="Pfam" id="PF21826">
    <property type="entry name" value="DUF6887"/>
    <property type="match status" value="1"/>
</dbReference>
<gene>
    <name evidence="1" type="ORF">DSM106972_023210</name>
</gene>
<sequence length="52" mass="5948">MTKAELRAYLISHQDDQAAFYAFVDRFIGSVPQLIFAFPTSQAEIEEVKKII</sequence>
<evidence type="ECO:0000313" key="2">
    <source>
        <dbReference type="Proteomes" id="UP000271624"/>
    </source>
</evidence>
<dbReference type="EMBL" id="RSCL01000005">
    <property type="protein sequence ID" value="RUT07060.1"/>
    <property type="molecule type" value="Genomic_DNA"/>
</dbReference>
<dbReference type="Proteomes" id="UP000271624">
    <property type="component" value="Unassembled WGS sequence"/>
</dbReference>
<accession>A0A433VLT9</accession>
<name>A0A433VLT9_9CYAN</name>
<keyword evidence="2" id="KW-1185">Reference proteome</keyword>
<reference evidence="1" key="1">
    <citation type="submission" date="2018-12" db="EMBL/GenBank/DDBJ databases">
        <authorList>
            <person name="Will S."/>
            <person name="Neumann-Schaal M."/>
            <person name="Henke P."/>
        </authorList>
    </citation>
    <scope>NUCLEOTIDE SEQUENCE</scope>
    <source>
        <strain evidence="1">PCC 7102</strain>
    </source>
</reference>
<protein>
    <submittedName>
        <fullName evidence="1">Uncharacterized protein</fullName>
    </submittedName>
</protein>
<dbReference type="AlphaFoldDB" id="A0A433VLT9"/>
<reference evidence="1" key="2">
    <citation type="journal article" date="2019" name="Genome Biol. Evol.">
        <title>Day and night: Metabolic profiles and evolutionary relationships of six axenic non-marine cyanobacteria.</title>
        <authorList>
            <person name="Will S.E."/>
            <person name="Henke P."/>
            <person name="Boedeker C."/>
            <person name="Huang S."/>
            <person name="Brinkmann H."/>
            <person name="Rohde M."/>
            <person name="Jarek M."/>
            <person name="Friedl T."/>
            <person name="Seufert S."/>
            <person name="Schumacher M."/>
            <person name="Overmann J."/>
            <person name="Neumann-Schaal M."/>
            <person name="Petersen J."/>
        </authorList>
    </citation>
    <scope>NUCLEOTIDE SEQUENCE [LARGE SCALE GENOMIC DNA]</scope>
    <source>
        <strain evidence="1">PCC 7102</strain>
    </source>
</reference>
<comment type="caution">
    <text evidence="1">The sequence shown here is derived from an EMBL/GenBank/DDBJ whole genome shotgun (WGS) entry which is preliminary data.</text>
</comment>